<dbReference type="InterPro" id="IPR012676">
    <property type="entry name" value="TGS-like"/>
</dbReference>
<comment type="similarity">
    <text evidence="4">Belongs to the relA/spoT family.</text>
</comment>
<dbReference type="InterPro" id="IPR012675">
    <property type="entry name" value="Beta-grasp_dom_sf"/>
</dbReference>
<reference evidence="8" key="1">
    <citation type="submission" date="2019-11" db="EMBL/GenBank/DDBJ databases">
        <authorList>
            <person name="Feng L."/>
        </authorList>
    </citation>
    <scope>NUCLEOTIDE SEQUENCE</scope>
    <source>
        <strain evidence="8">BhanseniiLFYP23</strain>
    </source>
</reference>
<evidence type="ECO:0000256" key="3">
    <source>
        <dbReference type="ARBA" id="ARBA00048244"/>
    </source>
</evidence>
<dbReference type="FunFam" id="1.10.3210.10:FF:000001">
    <property type="entry name" value="GTP pyrophosphokinase RelA"/>
    <property type="match status" value="1"/>
</dbReference>
<dbReference type="Pfam" id="PF19296">
    <property type="entry name" value="RelA_AH_RIS"/>
    <property type="match status" value="1"/>
</dbReference>
<keyword evidence="8" id="KW-0808">Transferase</keyword>
<dbReference type="InterPro" id="IPR033655">
    <property type="entry name" value="TGS_RelA/SpoT"/>
</dbReference>
<evidence type="ECO:0000259" key="7">
    <source>
        <dbReference type="PROSITE" id="PS51880"/>
    </source>
</evidence>
<dbReference type="Pfam" id="PF13291">
    <property type="entry name" value="ACT_4"/>
    <property type="match status" value="1"/>
</dbReference>
<dbReference type="PANTHER" id="PTHR21262">
    <property type="entry name" value="GUANOSINE-3',5'-BIS DIPHOSPHATE 3'-PYROPHOSPHOHYDROLASE"/>
    <property type="match status" value="1"/>
</dbReference>
<dbReference type="Gene3D" id="3.10.20.30">
    <property type="match status" value="1"/>
</dbReference>
<dbReference type="PROSITE" id="PS51671">
    <property type="entry name" value="ACT"/>
    <property type="match status" value="1"/>
</dbReference>
<keyword evidence="8" id="KW-0418">Kinase</keyword>
<dbReference type="Gene3D" id="1.10.3210.10">
    <property type="entry name" value="Hypothetical protein af1432"/>
    <property type="match status" value="1"/>
</dbReference>
<dbReference type="NCBIfam" id="TIGR00691">
    <property type="entry name" value="spoT_relA"/>
    <property type="match status" value="1"/>
</dbReference>
<dbReference type="InterPro" id="IPR003607">
    <property type="entry name" value="HD/PDEase_dom"/>
</dbReference>
<dbReference type="PANTHER" id="PTHR21262:SF31">
    <property type="entry name" value="GTP PYROPHOSPHOKINASE"/>
    <property type="match status" value="1"/>
</dbReference>
<accession>A0A6N2TY14</accession>
<dbReference type="FunFam" id="3.10.20.30:FF:000002">
    <property type="entry name" value="GTP pyrophosphokinase (RelA/SpoT)"/>
    <property type="match status" value="1"/>
</dbReference>
<dbReference type="InterPro" id="IPR004095">
    <property type="entry name" value="TGS"/>
</dbReference>
<proteinExistence type="inferred from homology"/>
<evidence type="ECO:0000256" key="4">
    <source>
        <dbReference type="RuleBase" id="RU003847"/>
    </source>
</evidence>
<dbReference type="SUPFAM" id="SSF55021">
    <property type="entry name" value="ACT-like"/>
    <property type="match status" value="1"/>
</dbReference>
<dbReference type="CDD" id="cd00077">
    <property type="entry name" value="HDc"/>
    <property type="match status" value="1"/>
</dbReference>
<feature type="domain" description="ACT" evidence="5">
    <location>
        <begin position="695"/>
        <end position="769"/>
    </location>
</feature>
<dbReference type="AlphaFoldDB" id="A0A6N2TY14"/>
<dbReference type="CDD" id="cd05399">
    <property type="entry name" value="NT_Rel-Spo_like"/>
    <property type="match status" value="1"/>
</dbReference>
<dbReference type="SUPFAM" id="SSF81271">
    <property type="entry name" value="TGS-like"/>
    <property type="match status" value="1"/>
</dbReference>
<dbReference type="PROSITE" id="PS51880">
    <property type="entry name" value="TGS"/>
    <property type="match status" value="1"/>
</dbReference>
<dbReference type="Pfam" id="PF04607">
    <property type="entry name" value="RelA_SpoT"/>
    <property type="match status" value="1"/>
</dbReference>
<dbReference type="InterPro" id="IPR002912">
    <property type="entry name" value="ACT_dom"/>
</dbReference>
<dbReference type="GO" id="GO:0005886">
    <property type="term" value="C:plasma membrane"/>
    <property type="evidence" value="ECO:0007669"/>
    <property type="project" value="TreeGrafter"/>
</dbReference>
<dbReference type="RefSeq" id="WP_009246761.1">
    <property type="nucleotide sequence ID" value="NZ_CACRSY010000012.1"/>
</dbReference>
<dbReference type="CDD" id="cd01668">
    <property type="entry name" value="TGS_RSH"/>
    <property type="match status" value="1"/>
</dbReference>
<evidence type="ECO:0000259" key="5">
    <source>
        <dbReference type="PROSITE" id="PS51671"/>
    </source>
</evidence>
<dbReference type="SUPFAM" id="SSF109604">
    <property type="entry name" value="HD-domain/PDEase-like"/>
    <property type="match status" value="1"/>
</dbReference>
<dbReference type="InterPro" id="IPR045600">
    <property type="entry name" value="RelA/SpoT_AH_RIS"/>
</dbReference>
<feature type="domain" description="HD" evidence="6">
    <location>
        <begin position="78"/>
        <end position="178"/>
    </location>
</feature>
<dbReference type="PROSITE" id="PS51831">
    <property type="entry name" value="HD"/>
    <property type="match status" value="1"/>
</dbReference>
<evidence type="ECO:0000256" key="2">
    <source>
        <dbReference type="ARBA" id="ARBA00013251"/>
    </source>
</evidence>
<sequence>MEEKREAALKAEEIEKIKKADANVKTMEDFTSPEVLYQELITSVRKYHPSTDISMIDKAFQIANNAHKGQVRKSGEPYIIHPLCVAIILADLELDKETIVAGLLHDVVEDTVMTSEEIREEFNAEVELLVDGVTKLGQLNYSADKVEVQAENLRKMFLAMAKDIRVILIKLADRLHNMRTLKYMPPHKQKEKARETMDIYAPIAQRLGISKVKIELDDLSLKYLKPEVYYDLVEKINLKKSERQAFIDQIVGDVRAHIEKASINAQIDGRIKHFFSIYKKMVNQDKTIDQIYDLFAVRIIVDTVRDCYAALGIIHEMYKPIPGRFKDYIAMPKPNMYQSLHTTLIGPSGQPFEIQIRTFEMHRTAEYGIAAHWKYKEVSNNGKVSVTQSEEEKMSWLRQILEWQRDMSDNKEFLSLLKSDLDLFSESVYCFTPAGDVKTLPNGSTPIDFAYNVHSAVGNKMVGARVNGKLVPIEYVIKNGDRVEIITSQNSKGPSRDWLKVVKSTQAKNKINQWFKQELKEDNILKGKEMLIQYAKVKAISLGEIQKPKYQEAVMKKYGFRDWDSVLAALGHGGLKEGQIINKLLETYNKDHKAELTDEKVLEATAEHKDKLHIGKSKGGIVVKGIHDVAVRFSKCCNPIPGDEIVGYVTRGRGVTIHRTDCINVMNMSAEDRNRLIDAEWQVPAHESCERYMADINVFAYNRTGLIVDISKIFTERKIDILALNTRISKQGTATINICFEVRSKEELNSMVEKIRQIESVKDIERTAG</sequence>
<dbReference type="GO" id="GO:0015970">
    <property type="term" value="P:guanosine tetraphosphate biosynthetic process"/>
    <property type="evidence" value="ECO:0007669"/>
    <property type="project" value="UniProtKB-UniPathway"/>
</dbReference>
<dbReference type="Pfam" id="PF13328">
    <property type="entry name" value="HD_4"/>
    <property type="match status" value="1"/>
</dbReference>
<evidence type="ECO:0000313" key="8">
    <source>
        <dbReference type="EMBL" id="VYT10715.1"/>
    </source>
</evidence>
<dbReference type="EMBL" id="CACRSY010000012">
    <property type="protein sequence ID" value="VYT10715.1"/>
    <property type="molecule type" value="Genomic_DNA"/>
</dbReference>
<feature type="domain" description="TGS" evidence="7">
    <location>
        <begin position="426"/>
        <end position="487"/>
    </location>
</feature>
<name>A0A6N2TY14_BLAHA</name>
<dbReference type="Gene3D" id="3.30.460.10">
    <property type="entry name" value="Beta Polymerase, domain 2"/>
    <property type="match status" value="1"/>
</dbReference>
<dbReference type="GO" id="GO:0008728">
    <property type="term" value="F:GTP diphosphokinase activity"/>
    <property type="evidence" value="ECO:0007669"/>
    <property type="project" value="UniProtKB-EC"/>
</dbReference>
<dbReference type="FunFam" id="3.30.460.10:FF:000001">
    <property type="entry name" value="GTP pyrophosphokinase RelA"/>
    <property type="match status" value="1"/>
</dbReference>
<dbReference type="InterPro" id="IPR045865">
    <property type="entry name" value="ACT-like_dom_sf"/>
</dbReference>
<dbReference type="SMART" id="SM00471">
    <property type="entry name" value="HDc"/>
    <property type="match status" value="1"/>
</dbReference>
<dbReference type="SUPFAM" id="SSF81301">
    <property type="entry name" value="Nucleotidyltransferase"/>
    <property type="match status" value="1"/>
</dbReference>
<evidence type="ECO:0000259" key="6">
    <source>
        <dbReference type="PROSITE" id="PS51831"/>
    </source>
</evidence>
<dbReference type="InterPro" id="IPR007685">
    <property type="entry name" value="RelA_SpoT"/>
</dbReference>
<dbReference type="Gene3D" id="3.30.70.260">
    <property type="match status" value="1"/>
</dbReference>
<dbReference type="SMART" id="SM00954">
    <property type="entry name" value="RelA_SpoT"/>
    <property type="match status" value="1"/>
</dbReference>
<dbReference type="InterPro" id="IPR043519">
    <property type="entry name" value="NT_sf"/>
</dbReference>
<comment type="pathway">
    <text evidence="1">Purine metabolism; ppGpp biosynthesis; ppGpp from GTP: step 1/2.</text>
</comment>
<gene>
    <name evidence="8" type="primary">relA</name>
    <name evidence="8" type="ORF">BHLFYP23_00177</name>
</gene>
<evidence type="ECO:0000256" key="1">
    <source>
        <dbReference type="ARBA" id="ARBA00004976"/>
    </source>
</evidence>
<dbReference type="GO" id="GO:0016301">
    <property type="term" value="F:kinase activity"/>
    <property type="evidence" value="ECO:0007669"/>
    <property type="project" value="UniProtKB-KW"/>
</dbReference>
<dbReference type="Pfam" id="PF02824">
    <property type="entry name" value="TGS"/>
    <property type="match status" value="1"/>
</dbReference>
<comment type="function">
    <text evidence="4">In eubacteria ppGpp (guanosine 3'-diphosphate 5'-diphosphate) is a mediator of the stringent response that coordinates a variety of cellular activities in response to changes in nutritional abundance.</text>
</comment>
<dbReference type="UniPathway" id="UPA00908">
    <property type="reaction ID" value="UER00884"/>
</dbReference>
<dbReference type="InterPro" id="IPR004811">
    <property type="entry name" value="RelA/Spo_fam"/>
</dbReference>
<organism evidence="8">
    <name type="scientific">Blautia hansenii</name>
    <name type="common">Ruminococcus hansenii</name>
    <dbReference type="NCBI Taxonomy" id="1322"/>
    <lineage>
        <taxon>Bacteria</taxon>
        <taxon>Bacillati</taxon>
        <taxon>Bacillota</taxon>
        <taxon>Clostridia</taxon>
        <taxon>Lachnospirales</taxon>
        <taxon>Lachnospiraceae</taxon>
        <taxon>Blautia</taxon>
    </lineage>
</organism>
<dbReference type="CDD" id="cd04876">
    <property type="entry name" value="ACT_RelA-SpoT"/>
    <property type="match status" value="1"/>
</dbReference>
<dbReference type="InterPro" id="IPR006674">
    <property type="entry name" value="HD_domain"/>
</dbReference>
<comment type="catalytic activity">
    <reaction evidence="3">
        <text>GTP + ATP = guanosine 3'-diphosphate 5'-triphosphate + AMP</text>
        <dbReference type="Rhea" id="RHEA:22088"/>
        <dbReference type="ChEBI" id="CHEBI:30616"/>
        <dbReference type="ChEBI" id="CHEBI:37565"/>
        <dbReference type="ChEBI" id="CHEBI:142410"/>
        <dbReference type="ChEBI" id="CHEBI:456215"/>
        <dbReference type="EC" id="2.7.6.5"/>
    </reaction>
</comment>
<protein>
    <recommendedName>
        <fullName evidence="2">GTP diphosphokinase</fullName>
        <ecNumber evidence="2">2.7.6.5</ecNumber>
    </recommendedName>
</protein>
<dbReference type="EC" id="2.7.6.5" evidence="2"/>